<evidence type="ECO:0000313" key="3">
    <source>
        <dbReference type="Proteomes" id="UP000184241"/>
    </source>
</evidence>
<keyword evidence="1" id="KW-0472">Membrane</keyword>
<dbReference type="AlphaFoldDB" id="A0A1M6E025"/>
<name>A0A1M6E025_9CLOT</name>
<evidence type="ECO:0000313" key="2">
    <source>
        <dbReference type="EMBL" id="SHI78801.1"/>
    </source>
</evidence>
<gene>
    <name evidence="2" type="ORF">SAMN02745941_04345</name>
</gene>
<proteinExistence type="predicted"/>
<accession>A0A1M6E025</accession>
<organism evidence="2 3">
    <name type="scientific">Clostridium intestinale DSM 6191</name>
    <dbReference type="NCBI Taxonomy" id="1121320"/>
    <lineage>
        <taxon>Bacteria</taxon>
        <taxon>Bacillati</taxon>
        <taxon>Bacillota</taxon>
        <taxon>Clostridia</taxon>
        <taxon>Eubacteriales</taxon>
        <taxon>Clostridiaceae</taxon>
        <taxon>Clostridium</taxon>
    </lineage>
</organism>
<keyword evidence="1" id="KW-1133">Transmembrane helix</keyword>
<dbReference type="EMBL" id="FQXU01000020">
    <property type="protein sequence ID" value="SHI78801.1"/>
    <property type="molecule type" value="Genomic_DNA"/>
</dbReference>
<evidence type="ECO:0000256" key="1">
    <source>
        <dbReference type="SAM" id="Phobius"/>
    </source>
</evidence>
<reference evidence="2 3" key="1">
    <citation type="submission" date="2016-11" db="EMBL/GenBank/DDBJ databases">
        <authorList>
            <person name="Jaros S."/>
            <person name="Januszkiewicz K."/>
            <person name="Wedrychowicz H."/>
        </authorList>
    </citation>
    <scope>NUCLEOTIDE SEQUENCE [LARGE SCALE GENOMIC DNA]</scope>
    <source>
        <strain evidence="2 3">DSM 6191</strain>
    </source>
</reference>
<protein>
    <submittedName>
        <fullName evidence="2">Uncharacterized protein</fullName>
    </submittedName>
</protein>
<sequence length="140" mass="16105">MKNTRTLILALIISIIFIFLGTSYLNSQYKFIDRLIFKLHLSKINNNPFLGKWRLSGDTDLSNFYPDDNLYVTFQNDNIVIIQNEEGEASTSYTFEDNILKIGSATTEGNSYEFSDKDNFSLLIVYPDGEEATSYFKRVP</sequence>
<dbReference type="Proteomes" id="UP000184241">
    <property type="component" value="Unassembled WGS sequence"/>
</dbReference>
<feature type="transmembrane region" description="Helical" evidence="1">
    <location>
        <begin position="6"/>
        <end position="25"/>
    </location>
</feature>
<dbReference type="RefSeq" id="WP_073022647.1">
    <property type="nucleotide sequence ID" value="NZ_FQXU01000020.1"/>
</dbReference>
<keyword evidence="1" id="KW-0812">Transmembrane</keyword>